<evidence type="ECO:0000313" key="2">
    <source>
        <dbReference type="Proteomes" id="UP000824120"/>
    </source>
</evidence>
<dbReference type="Proteomes" id="UP000824120">
    <property type="component" value="Chromosome 7"/>
</dbReference>
<reference evidence="1 2" key="1">
    <citation type="submission" date="2020-09" db="EMBL/GenBank/DDBJ databases">
        <title>De no assembly of potato wild relative species, Solanum commersonii.</title>
        <authorList>
            <person name="Cho K."/>
        </authorList>
    </citation>
    <scope>NUCLEOTIDE SEQUENCE [LARGE SCALE GENOMIC DNA]</scope>
    <source>
        <strain evidence="1">LZ3.2</strain>
        <tissue evidence="1">Leaf</tissue>
    </source>
</reference>
<protein>
    <submittedName>
        <fullName evidence="1">Uncharacterized protein</fullName>
    </submittedName>
</protein>
<gene>
    <name evidence="1" type="ORF">H5410_036452</name>
</gene>
<organism evidence="1 2">
    <name type="scientific">Solanum commersonii</name>
    <name type="common">Commerson's wild potato</name>
    <name type="synonym">Commerson's nightshade</name>
    <dbReference type="NCBI Taxonomy" id="4109"/>
    <lineage>
        <taxon>Eukaryota</taxon>
        <taxon>Viridiplantae</taxon>
        <taxon>Streptophyta</taxon>
        <taxon>Embryophyta</taxon>
        <taxon>Tracheophyta</taxon>
        <taxon>Spermatophyta</taxon>
        <taxon>Magnoliopsida</taxon>
        <taxon>eudicotyledons</taxon>
        <taxon>Gunneridae</taxon>
        <taxon>Pentapetalae</taxon>
        <taxon>asterids</taxon>
        <taxon>lamiids</taxon>
        <taxon>Solanales</taxon>
        <taxon>Solanaceae</taxon>
        <taxon>Solanoideae</taxon>
        <taxon>Solaneae</taxon>
        <taxon>Solanum</taxon>
    </lineage>
</organism>
<keyword evidence="2" id="KW-1185">Reference proteome</keyword>
<name>A0A9J5Y7I4_SOLCO</name>
<comment type="caution">
    <text evidence="1">The sequence shown here is derived from an EMBL/GenBank/DDBJ whole genome shotgun (WGS) entry which is preliminary data.</text>
</comment>
<evidence type="ECO:0000313" key="1">
    <source>
        <dbReference type="EMBL" id="KAG5595220.1"/>
    </source>
</evidence>
<dbReference type="EMBL" id="JACXVP010000007">
    <property type="protein sequence ID" value="KAG5595220.1"/>
    <property type="molecule type" value="Genomic_DNA"/>
</dbReference>
<sequence length="59" mass="6629">MDQKDMHDSKPANLKRQVVDKKEFVCSVVDVSNGGTYLQSRDSCEWHPSISCDTTPDVT</sequence>
<dbReference type="AlphaFoldDB" id="A0A9J5Y7I4"/>
<accession>A0A9J5Y7I4</accession>
<proteinExistence type="predicted"/>